<dbReference type="Proteomes" id="UP001055125">
    <property type="component" value="Unassembled WGS sequence"/>
</dbReference>
<organism evidence="1 2">
    <name type="scientific">Methylobacterium iners</name>
    <dbReference type="NCBI Taxonomy" id="418707"/>
    <lineage>
        <taxon>Bacteria</taxon>
        <taxon>Pseudomonadati</taxon>
        <taxon>Pseudomonadota</taxon>
        <taxon>Alphaproteobacteria</taxon>
        <taxon>Hyphomicrobiales</taxon>
        <taxon>Methylobacteriaceae</taxon>
        <taxon>Methylobacterium</taxon>
    </lineage>
</organism>
<keyword evidence="2" id="KW-1185">Reference proteome</keyword>
<accession>A0ABQ4RSF0</accession>
<dbReference type="RefSeq" id="WP_238242296.1">
    <property type="nucleotide sequence ID" value="NZ_BPQP01000004.1"/>
</dbReference>
<gene>
    <name evidence="1" type="ORF">OCOJLMKI_0275</name>
</gene>
<name>A0ABQ4RSF0_9HYPH</name>
<evidence type="ECO:0000313" key="2">
    <source>
        <dbReference type="Proteomes" id="UP001055125"/>
    </source>
</evidence>
<proteinExistence type="predicted"/>
<reference evidence="1" key="1">
    <citation type="journal article" date="2021" name="Front. Microbiol.">
        <title>Comprehensive Comparative Genomics and Phenotyping of Methylobacterium Species.</title>
        <authorList>
            <person name="Alessa O."/>
            <person name="Ogura Y."/>
            <person name="Fujitani Y."/>
            <person name="Takami H."/>
            <person name="Hayashi T."/>
            <person name="Sahin N."/>
            <person name="Tani A."/>
        </authorList>
    </citation>
    <scope>NUCLEOTIDE SEQUENCE</scope>
    <source>
        <strain evidence="1">DSM 19015</strain>
    </source>
</reference>
<sequence>MIGGADIQANPFDQEEQEVDRFFCPSRIPRTAKAKAFVEKAIDILDQNEKADLRRKRRRKAKDQQTYISTVTAVVCDLAHYILSDDHRSMVISRSKEELGKANRYKHPAMNQGLPKLLDAMSGEGLLWLEQRRGYHYKGGAKQKTTINAREAFHELVAKHGLTCDDFGHDRVRELIELKDFKKGYGKKPKNIPYTDTEQTCRYRTQVQAINEYLEGADIEFDRRALRRFITVDTSLRRLRRSFTCGSFSSGGRMWDGFWMNLGKEERLRGLKINGERIVGVDYKSSAIRILYGITGKTPPRDDLYEIKCIDPKWREGIKRLYNTLTFSDVIPSKKPRETTQLLPKTNVKNLCQFIIDSHPDIAHHLPSQIGHRIQFIESEMIIRVVSILIGEGIVSLPIHDCVLVPESAREITVSVMLSVFYDMVGIEGSVSIDDISSINKSLYTFGHTTV</sequence>
<reference evidence="1" key="2">
    <citation type="submission" date="2021-08" db="EMBL/GenBank/DDBJ databases">
        <authorList>
            <person name="Tani A."/>
            <person name="Ola A."/>
            <person name="Ogura Y."/>
            <person name="Katsura K."/>
            <person name="Hayashi T."/>
        </authorList>
    </citation>
    <scope>NUCLEOTIDE SEQUENCE</scope>
    <source>
        <strain evidence="1">DSM 19015</strain>
    </source>
</reference>
<evidence type="ECO:0000313" key="1">
    <source>
        <dbReference type="EMBL" id="GJD93088.1"/>
    </source>
</evidence>
<comment type="caution">
    <text evidence="1">The sequence shown here is derived from an EMBL/GenBank/DDBJ whole genome shotgun (WGS) entry which is preliminary data.</text>
</comment>
<protein>
    <submittedName>
        <fullName evidence="1">Uncharacterized protein</fullName>
    </submittedName>
</protein>
<dbReference type="EMBL" id="BPQP01000004">
    <property type="protein sequence ID" value="GJD93088.1"/>
    <property type="molecule type" value="Genomic_DNA"/>
</dbReference>